<keyword evidence="3" id="KW-1185">Reference proteome</keyword>
<comment type="caution">
    <text evidence="2">The sequence shown here is derived from an EMBL/GenBank/DDBJ whole genome shotgun (WGS) entry which is preliminary data.</text>
</comment>
<name>A0AAV4WZE3_9ARAC</name>
<evidence type="ECO:0000313" key="3">
    <source>
        <dbReference type="Proteomes" id="UP001054837"/>
    </source>
</evidence>
<evidence type="ECO:0000313" key="2">
    <source>
        <dbReference type="EMBL" id="GIY86974.1"/>
    </source>
</evidence>
<gene>
    <name evidence="2" type="ORF">CDAR_290111</name>
</gene>
<accession>A0AAV4WZE3</accession>
<dbReference type="Proteomes" id="UP001054837">
    <property type="component" value="Unassembled WGS sequence"/>
</dbReference>
<organism evidence="2 3">
    <name type="scientific">Caerostris darwini</name>
    <dbReference type="NCBI Taxonomy" id="1538125"/>
    <lineage>
        <taxon>Eukaryota</taxon>
        <taxon>Metazoa</taxon>
        <taxon>Ecdysozoa</taxon>
        <taxon>Arthropoda</taxon>
        <taxon>Chelicerata</taxon>
        <taxon>Arachnida</taxon>
        <taxon>Araneae</taxon>
        <taxon>Araneomorphae</taxon>
        <taxon>Entelegynae</taxon>
        <taxon>Araneoidea</taxon>
        <taxon>Araneidae</taxon>
        <taxon>Caerostris</taxon>
    </lineage>
</organism>
<feature type="region of interest" description="Disordered" evidence="1">
    <location>
        <begin position="1"/>
        <end position="26"/>
    </location>
</feature>
<dbReference type="EMBL" id="BPLQ01015260">
    <property type="protein sequence ID" value="GIY86974.1"/>
    <property type="molecule type" value="Genomic_DNA"/>
</dbReference>
<sequence>MIRRLSSSTTSTPISRREEESERMRSEPELTVQVVSVVVMRVVMVGVVVRHHLGDLRGHGGGQLVLLLPLHAPVLEPDLDLPLREAECVGDLDPPPPRQVSVEVEFLFQLQRLVAGVGRPLSLCLAHGVHTVCKEVTLGFK</sequence>
<feature type="compositionally biased region" description="Low complexity" evidence="1">
    <location>
        <begin position="1"/>
        <end position="14"/>
    </location>
</feature>
<proteinExistence type="predicted"/>
<feature type="compositionally biased region" description="Basic and acidic residues" evidence="1">
    <location>
        <begin position="15"/>
        <end position="26"/>
    </location>
</feature>
<reference evidence="2 3" key="1">
    <citation type="submission" date="2021-06" db="EMBL/GenBank/DDBJ databases">
        <title>Caerostris darwini draft genome.</title>
        <authorList>
            <person name="Kono N."/>
            <person name="Arakawa K."/>
        </authorList>
    </citation>
    <scope>NUCLEOTIDE SEQUENCE [LARGE SCALE GENOMIC DNA]</scope>
</reference>
<evidence type="ECO:0000256" key="1">
    <source>
        <dbReference type="SAM" id="MobiDB-lite"/>
    </source>
</evidence>
<protein>
    <submittedName>
        <fullName evidence="2">Uncharacterized protein</fullName>
    </submittedName>
</protein>
<dbReference type="AlphaFoldDB" id="A0AAV4WZE3"/>